<dbReference type="AlphaFoldDB" id="A0A5A7PM83"/>
<feature type="region of interest" description="Disordered" evidence="1">
    <location>
        <begin position="112"/>
        <end position="196"/>
    </location>
</feature>
<evidence type="ECO:0000313" key="3">
    <source>
        <dbReference type="Proteomes" id="UP000325081"/>
    </source>
</evidence>
<gene>
    <name evidence="2" type="ORF">STAS_09832</name>
</gene>
<dbReference type="EMBL" id="BKCP01004772">
    <property type="protein sequence ID" value="GER33682.1"/>
    <property type="molecule type" value="Genomic_DNA"/>
</dbReference>
<name>A0A5A7PM83_STRAF</name>
<feature type="compositionally biased region" description="Polar residues" evidence="1">
    <location>
        <begin position="122"/>
        <end position="133"/>
    </location>
</feature>
<accession>A0A5A7PM83</accession>
<dbReference type="GO" id="GO:0016853">
    <property type="term" value="F:isomerase activity"/>
    <property type="evidence" value="ECO:0007669"/>
    <property type="project" value="UniProtKB-KW"/>
</dbReference>
<evidence type="ECO:0000313" key="2">
    <source>
        <dbReference type="EMBL" id="GER33682.1"/>
    </source>
</evidence>
<keyword evidence="2" id="KW-0413">Isomerase</keyword>
<evidence type="ECO:0000256" key="1">
    <source>
        <dbReference type="SAM" id="MobiDB-lite"/>
    </source>
</evidence>
<dbReference type="Proteomes" id="UP000325081">
    <property type="component" value="Unassembled WGS sequence"/>
</dbReference>
<proteinExistence type="predicted"/>
<sequence length="196" mass="21022">MKGKKFSREEREREKWNNSRPETVDEGKRDELGTLLGGENTRTWEMQYTAVNIAEQNFGTRKENLIVGNQFVQNILSSATVAVVGQFCLSSATMDLAVESSANAQLEDFGHPGVAFSPAPTQPISQPHQPTLSHTHPTPPEPNPLFFPNLAHLPAFSQDFTVGPSSTSATTTTAPPPTAATTSMSPAGGPNSDADT</sequence>
<feature type="compositionally biased region" description="Low complexity" evidence="1">
    <location>
        <begin position="164"/>
        <end position="187"/>
    </location>
</feature>
<feature type="compositionally biased region" description="Basic and acidic residues" evidence="1">
    <location>
        <begin position="1"/>
        <end position="32"/>
    </location>
</feature>
<keyword evidence="3" id="KW-1185">Reference proteome</keyword>
<feature type="region of interest" description="Disordered" evidence="1">
    <location>
        <begin position="1"/>
        <end position="38"/>
    </location>
</feature>
<protein>
    <submittedName>
        <fullName evidence="2">Peptidyl-prolyl cis-trans isomerases</fullName>
    </submittedName>
</protein>
<organism evidence="2 3">
    <name type="scientific">Striga asiatica</name>
    <name type="common">Asiatic witchweed</name>
    <name type="synonym">Buchnera asiatica</name>
    <dbReference type="NCBI Taxonomy" id="4170"/>
    <lineage>
        <taxon>Eukaryota</taxon>
        <taxon>Viridiplantae</taxon>
        <taxon>Streptophyta</taxon>
        <taxon>Embryophyta</taxon>
        <taxon>Tracheophyta</taxon>
        <taxon>Spermatophyta</taxon>
        <taxon>Magnoliopsida</taxon>
        <taxon>eudicotyledons</taxon>
        <taxon>Gunneridae</taxon>
        <taxon>Pentapetalae</taxon>
        <taxon>asterids</taxon>
        <taxon>lamiids</taxon>
        <taxon>Lamiales</taxon>
        <taxon>Orobanchaceae</taxon>
        <taxon>Buchnereae</taxon>
        <taxon>Striga</taxon>
    </lineage>
</organism>
<comment type="caution">
    <text evidence="2">The sequence shown here is derived from an EMBL/GenBank/DDBJ whole genome shotgun (WGS) entry which is preliminary data.</text>
</comment>
<reference evidence="3" key="1">
    <citation type="journal article" date="2019" name="Curr. Biol.">
        <title>Genome Sequence of Striga asiatica Provides Insight into the Evolution of Plant Parasitism.</title>
        <authorList>
            <person name="Yoshida S."/>
            <person name="Kim S."/>
            <person name="Wafula E.K."/>
            <person name="Tanskanen J."/>
            <person name="Kim Y.M."/>
            <person name="Honaas L."/>
            <person name="Yang Z."/>
            <person name="Spallek T."/>
            <person name="Conn C.E."/>
            <person name="Ichihashi Y."/>
            <person name="Cheong K."/>
            <person name="Cui S."/>
            <person name="Der J.P."/>
            <person name="Gundlach H."/>
            <person name="Jiao Y."/>
            <person name="Hori C."/>
            <person name="Ishida J.K."/>
            <person name="Kasahara H."/>
            <person name="Kiba T."/>
            <person name="Kim M.S."/>
            <person name="Koo N."/>
            <person name="Laohavisit A."/>
            <person name="Lee Y.H."/>
            <person name="Lumba S."/>
            <person name="McCourt P."/>
            <person name="Mortimer J.C."/>
            <person name="Mutuku J.M."/>
            <person name="Nomura T."/>
            <person name="Sasaki-Sekimoto Y."/>
            <person name="Seto Y."/>
            <person name="Wang Y."/>
            <person name="Wakatake T."/>
            <person name="Sakakibara H."/>
            <person name="Demura T."/>
            <person name="Yamaguchi S."/>
            <person name="Yoneyama K."/>
            <person name="Manabe R.I."/>
            <person name="Nelson D.C."/>
            <person name="Schulman A.H."/>
            <person name="Timko M.P."/>
            <person name="dePamphilis C.W."/>
            <person name="Choi D."/>
            <person name="Shirasu K."/>
        </authorList>
    </citation>
    <scope>NUCLEOTIDE SEQUENCE [LARGE SCALE GENOMIC DNA]</scope>
    <source>
        <strain evidence="3">cv. UVA1</strain>
    </source>
</reference>